<accession>A0AAE0GQH0</accession>
<evidence type="ECO:0000313" key="2">
    <source>
        <dbReference type="EMBL" id="KAK3281676.1"/>
    </source>
</evidence>
<dbReference type="Proteomes" id="UP001190700">
    <property type="component" value="Unassembled WGS sequence"/>
</dbReference>
<evidence type="ECO:0000313" key="3">
    <source>
        <dbReference type="Proteomes" id="UP001190700"/>
    </source>
</evidence>
<protein>
    <recommendedName>
        <fullName evidence="1">DUF7870 domain-containing protein</fullName>
    </recommendedName>
</protein>
<gene>
    <name evidence="2" type="ORF">CYMTET_10546</name>
</gene>
<dbReference type="InterPro" id="IPR057192">
    <property type="entry name" value="DUF7870"/>
</dbReference>
<dbReference type="SUPFAM" id="SSF53335">
    <property type="entry name" value="S-adenosyl-L-methionine-dependent methyltransferases"/>
    <property type="match status" value="1"/>
</dbReference>
<proteinExistence type="predicted"/>
<dbReference type="AlphaFoldDB" id="A0AAE0GQH0"/>
<dbReference type="InterPro" id="IPR029044">
    <property type="entry name" value="Nucleotide-diphossugar_trans"/>
</dbReference>
<sequence length="447" mass="50949">MGVVPSSLVWLKKQLAWMFSPYAKTLYLDADTCFCGNYLSRLFSLLDHFDVLTTVDPAGAKGGTLASVPGSFLERNAGFVAFSDSNSSKVLRARWIEIYKLHLQHWRFTKHEQPAFREALWELRESMGLREQVLTQICRATKKAIPACSTQGCWALHTKSCYETNEYHYSTQGTLAEDAGSIQDPAGNNKPKVSAVVLQRLEPVYASFDEIMLDCGTLEKPFRSCWAADGKKELRRRIDEVWKNILPTYIHVPAARKRIYADLGTNEFSSSMQQFLKEYASAAKTQGGGGSSPYPVRFDEVFGWEADPTFLKTFVKPQKTDRRIHVYNQVVGVYDGAVNIFNGCKVSPANDMNSKSFNGIDFSAWVLKHIRYQDYFVVKMDIEGMEYEVLNKMILSKTIFMIDELFVEVHFRQWNHHPCVGVNKTREDAVTLLGRLRSAGIYVHEWF</sequence>
<dbReference type="Pfam" id="PF25276">
    <property type="entry name" value="DUF7870"/>
    <property type="match status" value="1"/>
</dbReference>
<organism evidence="2 3">
    <name type="scientific">Cymbomonas tetramitiformis</name>
    <dbReference type="NCBI Taxonomy" id="36881"/>
    <lineage>
        <taxon>Eukaryota</taxon>
        <taxon>Viridiplantae</taxon>
        <taxon>Chlorophyta</taxon>
        <taxon>Pyramimonadophyceae</taxon>
        <taxon>Pyramimonadales</taxon>
        <taxon>Pyramimonadaceae</taxon>
        <taxon>Cymbomonas</taxon>
    </lineage>
</organism>
<dbReference type="EMBL" id="LGRX02003751">
    <property type="protein sequence ID" value="KAK3281676.1"/>
    <property type="molecule type" value="Genomic_DNA"/>
</dbReference>
<reference evidence="2 3" key="1">
    <citation type="journal article" date="2015" name="Genome Biol. Evol.">
        <title>Comparative Genomics of a Bacterivorous Green Alga Reveals Evolutionary Causalities and Consequences of Phago-Mixotrophic Mode of Nutrition.</title>
        <authorList>
            <person name="Burns J.A."/>
            <person name="Paasch A."/>
            <person name="Narechania A."/>
            <person name="Kim E."/>
        </authorList>
    </citation>
    <scope>NUCLEOTIDE SEQUENCE [LARGE SCALE GENOMIC DNA]</scope>
    <source>
        <strain evidence="2 3">PLY_AMNH</strain>
    </source>
</reference>
<keyword evidence="3" id="KW-1185">Reference proteome</keyword>
<name>A0AAE0GQH0_9CHLO</name>
<dbReference type="InterPro" id="IPR029063">
    <property type="entry name" value="SAM-dependent_MTases_sf"/>
</dbReference>
<dbReference type="Gene3D" id="3.40.50.150">
    <property type="entry name" value="Vaccinia Virus protein VP39"/>
    <property type="match status" value="1"/>
</dbReference>
<dbReference type="PANTHER" id="PTHR44843:SF14">
    <property type="entry name" value="METHYLTRANSFERASE TYPE 11 DOMAIN-CONTAINING PROTEIN"/>
    <property type="match status" value="1"/>
</dbReference>
<feature type="domain" description="DUF7870" evidence="1">
    <location>
        <begin position="350"/>
        <end position="447"/>
    </location>
</feature>
<dbReference type="PANTHER" id="PTHR44843">
    <property type="entry name" value="METHYLTRANSFERASE"/>
    <property type="match status" value="1"/>
</dbReference>
<evidence type="ECO:0000259" key="1">
    <source>
        <dbReference type="Pfam" id="PF25276"/>
    </source>
</evidence>
<dbReference type="SUPFAM" id="SSF53448">
    <property type="entry name" value="Nucleotide-diphospho-sugar transferases"/>
    <property type="match status" value="1"/>
</dbReference>
<comment type="caution">
    <text evidence="2">The sequence shown here is derived from an EMBL/GenBank/DDBJ whole genome shotgun (WGS) entry which is preliminary data.</text>
</comment>